<evidence type="ECO:0000256" key="3">
    <source>
        <dbReference type="ARBA" id="ARBA00022737"/>
    </source>
</evidence>
<feature type="region of interest" description="Disordered" evidence="5">
    <location>
        <begin position="25"/>
        <end position="55"/>
    </location>
</feature>
<comment type="caution">
    <text evidence="6">The sequence shown here is derived from an EMBL/GenBank/DDBJ whole genome shotgun (WGS) entry which is preliminary data.</text>
</comment>
<comment type="subcellular location">
    <subcellularLocation>
        <location evidence="1">Endomembrane system</location>
    </subcellularLocation>
</comment>
<evidence type="ECO:0000313" key="6">
    <source>
        <dbReference type="EMBL" id="KAI5625039.1"/>
    </source>
</evidence>
<feature type="compositionally biased region" description="Basic and acidic residues" evidence="5">
    <location>
        <begin position="37"/>
        <end position="50"/>
    </location>
</feature>
<organism evidence="6 7">
    <name type="scientific">Silurus asotus</name>
    <name type="common">Amur catfish</name>
    <name type="synonym">Parasilurus asotus</name>
    <dbReference type="NCBI Taxonomy" id="30991"/>
    <lineage>
        <taxon>Eukaryota</taxon>
        <taxon>Metazoa</taxon>
        <taxon>Chordata</taxon>
        <taxon>Craniata</taxon>
        <taxon>Vertebrata</taxon>
        <taxon>Euteleostomi</taxon>
        <taxon>Actinopterygii</taxon>
        <taxon>Neopterygii</taxon>
        <taxon>Teleostei</taxon>
        <taxon>Ostariophysi</taxon>
        <taxon>Siluriformes</taxon>
        <taxon>Siluridae</taxon>
        <taxon>Silurus</taxon>
    </lineage>
</organism>
<sequence length="673" mass="76074">MEQSNYGRRKSRIPAFIRGAYTRHLTQGASNRSRSMHGPDCRNFDRESGASKKTVTMAPTSRYMTGRSLYTARKPLISTEHHTSILKNPLTNEYSERVHMSNFQANCQMQDERLDSNMLDSTNVPKVITSSLSASREDLCASLNLSDLRLCSSHEEPNYSPDPSASKVENRSLSSSPLDDLNRTIPISPMWTSTQRILPLSYTAQARTFQRSNTRASKQERNSLLNTDFSLRNKSYSSAPKQMSQYQSTYWDCAIPSTLPPSPDRKSPSWDPDKEYQTLLDYTYPLRPNMTFNWSSNGHKLQTDQPLQDSGIEVDSFLNSFSPSFLDKPVSGMRQGRSGPASSQPFGFQCPNLMKLAQSKPSDIRLSRSLNSLEQVGLSLESLDCEGKCNSHYKKLDVFSTSRSTPTFIRSTSILPSLRSLGEWDEEFLQLPEQLHEIQDLSQKLKDITAQINQPVTTNQEVLEQQSVSIRSLMQAGKKADEDSYLQQSAKKVPLIEQKKRLDTRVQLTRDNLGDMEATVDQLREMTFYEFKRNTEIDEGVERTQESLLQNLQSFCSNLEKLIQWLHKVVERMDMLSPPSGNIDSVKASLADYKSFQEEVQAHKPLTASVLQTGELLLSCINSTSPFLKDTLTLIERQSHALESHSEHLFSSILSTMDCLTDPNSWNNTGATA</sequence>
<dbReference type="PANTHER" id="PTHR14514:SF2">
    <property type="entry name" value="A-KINASE ANCHOR PROTEIN 6"/>
    <property type="match status" value="1"/>
</dbReference>
<evidence type="ECO:0000256" key="1">
    <source>
        <dbReference type="ARBA" id="ARBA00004308"/>
    </source>
</evidence>
<name>A0AAD5AY08_SILAS</name>
<gene>
    <name evidence="6" type="ORF">C0J50_15370</name>
</gene>
<dbReference type="Proteomes" id="UP001205998">
    <property type="component" value="Unassembled WGS sequence"/>
</dbReference>
<keyword evidence="3" id="KW-0677">Repeat</keyword>
<dbReference type="PANTHER" id="PTHR14514">
    <property type="entry name" value="PKA ANCHORING PROTEIN"/>
    <property type="match status" value="1"/>
</dbReference>
<dbReference type="SUPFAM" id="SSF46966">
    <property type="entry name" value="Spectrin repeat"/>
    <property type="match status" value="1"/>
</dbReference>
<feature type="region of interest" description="Disordered" evidence="5">
    <location>
        <begin position="154"/>
        <end position="181"/>
    </location>
</feature>
<evidence type="ECO:0000256" key="4">
    <source>
        <dbReference type="ARBA" id="ARBA00023136"/>
    </source>
</evidence>
<accession>A0AAD5AY08</accession>
<evidence type="ECO:0000256" key="2">
    <source>
        <dbReference type="ARBA" id="ARBA00022553"/>
    </source>
</evidence>
<dbReference type="AlphaFoldDB" id="A0AAD5AY08"/>
<dbReference type="Gene3D" id="1.20.58.60">
    <property type="match status" value="1"/>
</dbReference>
<dbReference type="EMBL" id="MU551571">
    <property type="protein sequence ID" value="KAI5625039.1"/>
    <property type="molecule type" value="Genomic_DNA"/>
</dbReference>
<evidence type="ECO:0000256" key="5">
    <source>
        <dbReference type="SAM" id="MobiDB-lite"/>
    </source>
</evidence>
<keyword evidence="2" id="KW-0597">Phosphoprotein</keyword>
<protein>
    <submittedName>
        <fullName evidence="6">Centrosomal protein of 68 kDa isoform X1</fullName>
    </submittedName>
</protein>
<keyword evidence="7" id="KW-1185">Reference proteome</keyword>
<reference evidence="6" key="1">
    <citation type="submission" date="2018-07" db="EMBL/GenBank/DDBJ databases">
        <title>Comparative genomics of catfishes provides insights into carnivory and benthic adaptation.</title>
        <authorList>
            <person name="Zhang Y."/>
            <person name="Wang D."/>
            <person name="Peng Z."/>
            <person name="Zheng S."/>
            <person name="Shao F."/>
            <person name="Tao W."/>
        </authorList>
    </citation>
    <scope>NUCLEOTIDE SEQUENCE</scope>
    <source>
        <strain evidence="6">Chongqing</strain>
    </source>
</reference>
<evidence type="ECO:0000313" key="7">
    <source>
        <dbReference type="Proteomes" id="UP001205998"/>
    </source>
</evidence>
<keyword evidence="4" id="KW-0472">Membrane</keyword>
<proteinExistence type="predicted"/>